<dbReference type="STRING" id="1365950.SAMN05428963_12227"/>
<evidence type="ECO:0000256" key="2">
    <source>
        <dbReference type="SAM" id="MobiDB-lite"/>
    </source>
</evidence>
<organism evidence="4 5">
    <name type="scientific">Consotaella salsifontis</name>
    <dbReference type="NCBI Taxonomy" id="1365950"/>
    <lineage>
        <taxon>Bacteria</taxon>
        <taxon>Pseudomonadati</taxon>
        <taxon>Pseudomonadota</taxon>
        <taxon>Alphaproteobacteria</taxon>
        <taxon>Hyphomicrobiales</taxon>
        <taxon>Aurantimonadaceae</taxon>
        <taxon>Consotaella</taxon>
    </lineage>
</organism>
<protein>
    <submittedName>
        <fullName evidence="4">Predicted oxidoreductase</fullName>
    </submittedName>
</protein>
<dbReference type="GO" id="GO:0016491">
    <property type="term" value="F:oxidoreductase activity"/>
    <property type="evidence" value="ECO:0007669"/>
    <property type="project" value="UniProtKB-KW"/>
</dbReference>
<dbReference type="GO" id="GO:0005829">
    <property type="term" value="C:cytosol"/>
    <property type="evidence" value="ECO:0007669"/>
    <property type="project" value="TreeGrafter"/>
</dbReference>
<evidence type="ECO:0000256" key="1">
    <source>
        <dbReference type="ARBA" id="ARBA00023002"/>
    </source>
</evidence>
<sequence length="345" mass="38101">MQFRPLGRTGLRVSELCLGTMNFGGPTDEAAAGEIFAMARDAGINFVDTADVYSAGRSEEITGRLVGRNRHDWVLSSKSGNWLGKGENDGGLSRTWLLHALDGCLRRLGTDYLDVWYLHIDDRQTPFEEIVVTMDLAVRSGKVRHWGFSNFMGWQVAEFMRVADAMGCVRPSACQPCYNAFNRLIETDLLPACRRFGLGVVAFSPLARGVLTGKYLPDQEPEAGTRAARKDKRMMETEFRRESLALAQQLKAHAQGSGRTAGDFALRWVLNNTLISSVLIGPRTTGHLTAYLKSLETGFSEADEDFLTTLVASGHTSTPNYGDPRYPYTGRSPKVGSLPQARIRN</sequence>
<dbReference type="AlphaFoldDB" id="A0A1T4TAG9"/>
<dbReference type="InterPro" id="IPR050523">
    <property type="entry name" value="AKR_Detox_Biosynth"/>
</dbReference>
<name>A0A1T4TAG9_9HYPH</name>
<dbReference type="FunFam" id="3.20.20.100:FF:000004">
    <property type="entry name" value="Oxidoreductase, aldo/keto reductase"/>
    <property type="match status" value="1"/>
</dbReference>
<proteinExistence type="predicted"/>
<evidence type="ECO:0000313" key="4">
    <source>
        <dbReference type="EMBL" id="SKA37393.1"/>
    </source>
</evidence>
<feature type="region of interest" description="Disordered" evidence="2">
    <location>
        <begin position="313"/>
        <end position="345"/>
    </location>
</feature>
<evidence type="ECO:0000313" key="5">
    <source>
        <dbReference type="Proteomes" id="UP000190135"/>
    </source>
</evidence>
<evidence type="ECO:0000259" key="3">
    <source>
        <dbReference type="Pfam" id="PF00248"/>
    </source>
</evidence>
<keyword evidence="5" id="KW-1185">Reference proteome</keyword>
<dbReference type="RefSeq" id="WP_078710323.1">
    <property type="nucleotide sequence ID" value="NZ_FUXL01000022.1"/>
</dbReference>
<dbReference type="InterPro" id="IPR023210">
    <property type="entry name" value="NADP_OxRdtase_dom"/>
</dbReference>
<dbReference type="Proteomes" id="UP000190135">
    <property type="component" value="Unassembled WGS sequence"/>
</dbReference>
<dbReference type="EMBL" id="FUXL01000022">
    <property type="protein sequence ID" value="SKA37393.1"/>
    <property type="molecule type" value="Genomic_DNA"/>
</dbReference>
<feature type="domain" description="NADP-dependent oxidoreductase" evidence="3">
    <location>
        <begin position="15"/>
        <end position="303"/>
    </location>
</feature>
<dbReference type="InterPro" id="IPR036812">
    <property type="entry name" value="NAD(P)_OxRdtase_dom_sf"/>
</dbReference>
<reference evidence="4 5" key="1">
    <citation type="submission" date="2017-02" db="EMBL/GenBank/DDBJ databases">
        <authorList>
            <person name="Peterson S.W."/>
        </authorList>
    </citation>
    <scope>NUCLEOTIDE SEQUENCE [LARGE SCALE GENOMIC DNA]</scope>
    <source>
        <strain evidence="4 5">USBA 369</strain>
    </source>
</reference>
<keyword evidence="1" id="KW-0560">Oxidoreductase</keyword>
<dbReference type="OrthoDB" id="9774523at2"/>
<dbReference type="Pfam" id="PF00248">
    <property type="entry name" value="Aldo_ket_red"/>
    <property type="match status" value="1"/>
</dbReference>
<dbReference type="PANTHER" id="PTHR43364">
    <property type="entry name" value="NADH-SPECIFIC METHYLGLYOXAL REDUCTASE-RELATED"/>
    <property type="match status" value="1"/>
</dbReference>
<gene>
    <name evidence="4" type="ORF">SAMN05428963_12227</name>
</gene>
<dbReference type="Gene3D" id="3.20.20.100">
    <property type="entry name" value="NADP-dependent oxidoreductase domain"/>
    <property type="match status" value="1"/>
</dbReference>
<dbReference type="SUPFAM" id="SSF51430">
    <property type="entry name" value="NAD(P)-linked oxidoreductase"/>
    <property type="match status" value="1"/>
</dbReference>
<dbReference type="PANTHER" id="PTHR43364:SF4">
    <property type="entry name" value="NAD(P)-LINKED OXIDOREDUCTASE SUPERFAMILY PROTEIN"/>
    <property type="match status" value="1"/>
</dbReference>
<accession>A0A1T4TAG9</accession>